<dbReference type="Pfam" id="PF00155">
    <property type="entry name" value="Aminotran_1_2"/>
    <property type="match status" value="1"/>
</dbReference>
<reference evidence="11 12" key="1">
    <citation type="journal article" date="2011" name="J. Bacteriol.">
        <title>Draft genome sequence of the anoxygenic filamentous phototrophic bacterium Oscillochloris trichoides subsp. DG-6.</title>
        <authorList>
            <person name="Kuznetsov B.B."/>
            <person name="Ivanovsky R.N."/>
            <person name="Keppen O.I."/>
            <person name="Sukhacheva M.V."/>
            <person name="Bumazhkin B.K."/>
            <person name="Patutina E.O."/>
            <person name="Beletsky A.V."/>
            <person name="Mardanov A.V."/>
            <person name="Baslerov R.V."/>
            <person name="Panteleeva A.N."/>
            <person name="Kolganova T.V."/>
            <person name="Ravin N.V."/>
            <person name="Skryabin K.G."/>
        </authorList>
    </citation>
    <scope>NUCLEOTIDE SEQUENCE [LARGE SCALE GENOMIC DNA]</scope>
    <source>
        <strain evidence="11 12">DG-6</strain>
    </source>
</reference>
<accession>E1IBF8</accession>
<comment type="similarity">
    <text evidence="2 9">Belongs to the class-II pyridoxal-phosphate-dependent aminotransferase family. Histidinol-phosphate aminotransferase subfamily.</text>
</comment>
<keyword evidence="7 9" id="KW-0663">Pyridoxal phosphate</keyword>
<dbReference type="InterPro" id="IPR005861">
    <property type="entry name" value="HisP_aminotrans"/>
</dbReference>
<dbReference type="SUPFAM" id="SSF53383">
    <property type="entry name" value="PLP-dependent transferases"/>
    <property type="match status" value="1"/>
</dbReference>
<dbReference type="UniPathway" id="UPA00031">
    <property type="reaction ID" value="UER00012"/>
</dbReference>
<evidence type="ECO:0000313" key="12">
    <source>
        <dbReference type="Proteomes" id="UP000054010"/>
    </source>
</evidence>
<comment type="subunit">
    <text evidence="3 9">Homodimer.</text>
</comment>
<evidence type="ECO:0000256" key="5">
    <source>
        <dbReference type="ARBA" id="ARBA00022605"/>
    </source>
</evidence>
<dbReference type="InterPro" id="IPR015422">
    <property type="entry name" value="PyrdxlP-dep_Trfase_small"/>
</dbReference>
<organism evidence="11 12">
    <name type="scientific">Oscillochloris trichoides DG-6</name>
    <dbReference type="NCBI Taxonomy" id="765420"/>
    <lineage>
        <taxon>Bacteria</taxon>
        <taxon>Bacillati</taxon>
        <taxon>Chloroflexota</taxon>
        <taxon>Chloroflexia</taxon>
        <taxon>Chloroflexales</taxon>
        <taxon>Chloroflexineae</taxon>
        <taxon>Oscillochloridaceae</taxon>
        <taxon>Oscillochloris</taxon>
    </lineage>
</organism>
<keyword evidence="6 9" id="KW-0808">Transferase</keyword>
<dbReference type="NCBIfam" id="TIGR01141">
    <property type="entry name" value="hisC"/>
    <property type="match status" value="1"/>
</dbReference>
<dbReference type="Gene3D" id="3.90.1150.10">
    <property type="entry name" value="Aspartate Aminotransferase, domain 1"/>
    <property type="match status" value="1"/>
</dbReference>
<dbReference type="PANTHER" id="PTHR42885:SF2">
    <property type="entry name" value="HISTIDINOL-PHOSPHATE AMINOTRANSFERASE"/>
    <property type="match status" value="1"/>
</dbReference>
<name>E1IBF8_9CHLR</name>
<comment type="pathway">
    <text evidence="9">Amino-acid biosynthesis; L-histidine biosynthesis; L-histidine from 5-phospho-alpha-D-ribose 1-diphosphate: step 7/9.</text>
</comment>
<keyword evidence="4 9" id="KW-0032">Aminotransferase</keyword>
<proteinExistence type="inferred from homology"/>
<comment type="catalytic activity">
    <reaction evidence="9">
        <text>L-histidinol phosphate + 2-oxoglutarate = 3-(imidazol-4-yl)-2-oxopropyl phosphate + L-glutamate</text>
        <dbReference type="Rhea" id="RHEA:23744"/>
        <dbReference type="ChEBI" id="CHEBI:16810"/>
        <dbReference type="ChEBI" id="CHEBI:29985"/>
        <dbReference type="ChEBI" id="CHEBI:57766"/>
        <dbReference type="ChEBI" id="CHEBI:57980"/>
        <dbReference type="EC" id="2.6.1.9"/>
    </reaction>
</comment>
<dbReference type="EMBL" id="ADVR01000011">
    <property type="protein sequence ID" value="EFO81515.1"/>
    <property type="molecule type" value="Genomic_DNA"/>
</dbReference>
<comment type="cofactor">
    <cofactor evidence="1 9">
        <name>pyridoxal 5'-phosphate</name>
        <dbReference type="ChEBI" id="CHEBI:597326"/>
    </cofactor>
</comment>
<evidence type="ECO:0000256" key="4">
    <source>
        <dbReference type="ARBA" id="ARBA00022576"/>
    </source>
</evidence>
<dbReference type="STRING" id="765420.OSCT_0659"/>
<dbReference type="GO" id="GO:0000105">
    <property type="term" value="P:L-histidine biosynthetic process"/>
    <property type="evidence" value="ECO:0007669"/>
    <property type="project" value="UniProtKB-UniRule"/>
</dbReference>
<dbReference type="eggNOG" id="COG0079">
    <property type="taxonomic scope" value="Bacteria"/>
</dbReference>
<evidence type="ECO:0000256" key="7">
    <source>
        <dbReference type="ARBA" id="ARBA00022898"/>
    </source>
</evidence>
<evidence type="ECO:0000259" key="10">
    <source>
        <dbReference type="Pfam" id="PF00155"/>
    </source>
</evidence>
<dbReference type="EC" id="2.6.1.9" evidence="9"/>
<dbReference type="HOGENOM" id="CLU_017584_3_1_0"/>
<keyword evidence="8 9" id="KW-0368">Histidine biosynthesis</keyword>
<dbReference type="InterPro" id="IPR004839">
    <property type="entry name" value="Aminotransferase_I/II_large"/>
</dbReference>
<evidence type="ECO:0000256" key="6">
    <source>
        <dbReference type="ARBA" id="ARBA00022679"/>
    </source>
</evidence>
<evidence type="ECO:0000256" key="9">
    <source>
        <dbReference type="HAMAP-Rule" id="MF_01023"/>
    </source>
</evidence>
<dbReference type="AlphaFoldDB" id="E1IBF8"/>
<evidence type="ECO:0000256" key="8">
    <source>
        <dbReference type="ARBA" id="ARBA00023102"/>
    </source>
</evidence>
<keyword evidence="12" id="KW-1185">Reference proteome</keyword>
<dbReference type="InterPro" id="IPR015421">
    <property type="entry name" value="PyrdxlP-dep_Trfase_major"/>
</dbReference>
<dbReference type="Gene3D" id="3.40.640.10">
    <property type="entry name" value="Type I PLP-dependent aspartate aminotransferase-like (Major domain)"/>
    <property type="match status" value="1"/>
</dbReference>
<dbReference type="HAMAP" id="MF_01023">
    <property type="entry name" value="HisC_aminotrans_2"/>
    <property type="match status" value="1"/>
</dbReference>
<dbReference type="InterPro" id="IPR015424">
    <property type="entry name" value="PyrdxlP-dep_Trfase"/>
</dbReference>
<evidence type="ECO:0000313" key="11">
    <source>
        <dbReference type="EMBL" id="EFO81515.1"/>
    </source>
</evidence>
<feature type="domain" description="Aminotransferase class I/classII large" evidence="10">
    <location>
        <begin position="37"/>
        <end position="370"/>
    </location>
</feature>
<dbReference type="PANTHER" id="PTHR42885">
    <property type="entry name" value="HISTIDINOL-PHOSPHATE AMINOTRANSFERASE-RELATED"/>
    <property type="match status" value="1"/>
</dbReference>
<comment type="caution">
    <text evidence="11">The sequence shown here is derived from an EMBL/GenBank/DDBJ whole genome shotgun (WGS) entry which is preliminary data.</text>
</comment>
<dbReference type="GO" id="GO:0004400">
    <property type="term" value="F:histidinol-phosphate transaminase activity"/>
    <property type="evidence" value="ECO:0007669"/>
    <property type="project" value="UniProtKB-UniRule"/>
</dbReference>
<dbReference type="CDD" id="cd00609">
    <property type="entry name" value="AAT_like"/>
    <property type="match status" value="1"/>
</dbReference>
<dbReference type="GO" id="GO:0030170">
    <property type="term" value="F:pyridoxal phosphate binding"/>
    <property type="evidence" value="ECO:0007669"/>
    <property type="project" value="InterPro"/>
</dbReference>
<evidence type="ECO:0000256" key="1">
    <source>
        <dbReference type="ARBA" id="ARBA00001933"/>
    </source>
</evidence>
<sequence length="373" mass="41017">MMPFANLIRSEIADLEAYTPILPLDVLAARLGLPIEQLVKLDANENPYGPSPRTVQALADLATKAGPTGQLAMAIYPDPNQTRLRAALSSYVGQPEERILAGAGADELIDLVLRLFIAPGDGVIDCPPTFGMYKFDTGVNGGRLIPVPRRADFSLDIPAIEAAARSGAKVLFLTNPNNPTGNLTPLEDIEHLLKLPLIVVVDEAYIEFASQHGAASVCDWVPRYENLVVLRTFSKWAGLAGMRVGYGIFPEWMIAQLWKIKQPYNISLGAETAAIAALEDREYLLGNVARIVAERERLLACLRNLPFLEPHASASNFILCRVTRGNARELKLMLERLGILVRYYHTPLLQDYIRVSVGTPAQTDTLIHALETW</sequence>
<dbReference type="Proteomes" id="UP000054010">
    <property type="component" value="Unassembled WGS sequence"/>
</dbReference>
<protein>
    <recommendedName>
        <fullName evidence="9">Histidinol-phosphate aminotransferase</fullName>
        <ecNumber evidence="9">2.6.1.9</ecNumber>
    </recommendedName>
    <alternativeName>
        <fullName evidence="9">Imidazole acetol-phosphate transaminase</fullName>
    </alternativeName>
</protein>
<evidence type="ECO:0000256" key="3">
    <source>
        <dbReference type="ARBA" id="ARBA00011738"/>
    </source>
</evidence>
<gene>
    <name evidence="9" type="primary">hisC</name>
    <name evidence="11" type="ORF">OSCT_0659</name>
</gene>
<evidence type="ECO:0000256" key="2">
    <source>
        <dbReference type="ARBA" id="ARBA00007970"/>
    </source>
</evidence>
<keyword evidence="5 9" id="KW-0028">Amino-acid biosynthesis</keyword>
<feature type="modified residue" description="N6-(pyridoxal phosphate)lysine" evidence="9">
    <location>
        <position position="235"/>
    </location>
</feature>